<dbReference type="Gene3D" id="3.30.160.250">
    <property type="match status" value="1"/>
</dbReference>
<keyword evidence="2" id="KW-1185">Reference proteome</keyword>
<dbReference type="EMBL" id="WMBQ01000001">
    <property type="protein sequence ID" value="MTD93499.1"/>
    <property type="molecule type" value="Genomic_DNA"/>
</dbReference>
<name>A0A6I3KGP5_9HYPH</name>
<accession>A0A6I3KGP5</accession>
<reference evidence="1 2" key="1">
    <citation type="submission" date="2019-11" db="EMBL/GenBank/DDBJ databases">
        <title>Identification of a novel strain.</title>
        <authorList>
            <person name="Xu Q."/>
            <person name="Wang G."/>
        </authorList>
    </citation>
    <scope>NUCLEOTIDE SEQUENCE [LARGE SCALE GENOMIC DNA]</scope>
    <source>
        <strain evidence="2">xq</strain>
    </source>
</reference>
<dbReference type="SUPFAM" id="SSF143100">
    <property type="entry name" value="TTHA1013/TTHA0281-like"/>
    <property type="match status" value="1"/>
</dbReference>
<dbReference type="InterPro" id="IPR035069">
    <property type="entry name" value="TTHA1013/TTHA0281-like"/>
</dbReference>
<organism evidence="1 2">
    <name type="scientific">Hyphomicrobium album</name>
    <dbReference type="NCBI Taxonomy" id="2665159"/>
    <lineage>
        <taxon>Bacteria</taxon>
        <taxon>Pseudomonadati</taxon>
        <taxon>Pseudomonadota</taxon>
        <taxon>Alphaproteobacteria</taxon>
        <taxon>Hyphomicrobiales</taxon>
        <taxon>Hyphomicrobiaceae</taxon>
        <taxon>Hyphomicrobium</taxon>
    </lineage>
</organism>
<protein>
    <submittedName>
        <fullName evidence="1">Type II toxin-antitoxin system HicB family antitoxin</fullName>
    </submittedName>
</protein>
<sequence>MNLTLETEQEVDGRWIAEVPQLPGVLAYGATRDEAMAKAEVLALRVLAEQLEHGEARPVGLSISVAAE</sequence>
<gene>
    <name evidence="1" type="ORF">GIW81_04015</name>
</gene>
<dbReference type="Proteomes" id="UP000440694">
    <property type="component" value="Unassembled WGS sequence"/>
</dbReference>
<evidence type="ECO:0000313" key="2">
    <source>
        <dbReference type="Proteomes" id="UP000440694"/>
    </source>
</evidence>
<evidence type="ECO:0000313" key="1">
    <source>
        <dbReference type="EMBL" id="MTD93499.1"/>
    </source>
</evidence>
<dbReference type="RefSeq" id="WP_154738032.1">
    <property type="nucleotide sequence ID" value="NZ_WMBQ01000001.1"/>
</dbReference>
<dbReference type="AlphaFoldDB" id="A0A6I3KGP5"/>
<proteinExistence type="predicted"/>
<comment type="caution">
    <text evidence="1">The sequence shown here is derived from an EMBL/GenBank/DDBJ whole genome shotgun (WGS) entry which is preliminary data.</text>
</comment>